<accession>A0A6N2BP66</accession>
<dbReference type="AlphaFoldDB" id="A0A6N2BP66"/>
<sequence length="91" mass="9964">MPGANSSSSLTFSHDPNPINFIASSIPLNVLEKYELCITLIAPELSEHKSGMSAGLVSKLTGSVVVTHKRYLAIPRCFFFVSRYTFTLISL</sequence>
<organism evidence="1">
    <name type="scientific">Solanum chilense</name>
    <name type="common">Tomato</name>
    <name type="synonym">Lycopersicon chilense</name>
    <dbReference type="NCBI Taxonomy" id="4083"/>
    <lineage>
        <taxon>Eukaryota</taxon>
        <taxon>Viridiplantae</taxon>
        <taxon>Streptophyta</taxon>
        <taxon>Embryophyta</taxon>
        <taxon>Tracheophyta</taxon>
        <taxon>Spermatophyta</taxon>
        <taxon>Magnoliopsida</taxon>
        <taxon>eudicotyledons</taxon>
        <taxon>Gunneridae</taxon>
        <taxon>Pentapetalae</taxon>
        <taxon>asterids</taxon>
        <taxon>lamiids</taxon>
        <taxon>Solanales</taxon>
        <taxon>Solanaceae</taxon>
        <taxon>Solanoideae</taxon>
        <taxon>Solaneae</taxon>
        <taxon>Solanum</taxon>
        <taxon>Solanum subgen. Lycopersicon</taxon>
    </lineage>
</organism>
<gene>
    <name evidence="1" type="ORF">EJD97_007297</name>
</gene>
<name>A0A6N2BP66_SOLCI</name>
<proteinExistence type="predicted"/>
<reference evidence="1" key="1">
    <citation type="submission" date="2019-05" db="EMBL/GenBank/DDBJ databases">
        <title>The de novo reference genome and transcriptome assemblies of the wild tomato species Solanum chilense.</title>
        <authorList>
            <person name="Stam R."/>
            <person name="Nosenko T."/>
            <person name="Hoerger A.C."/>
            <person name="Stephan W."/>
            <person name="Seidel M.A."/>
            <person name="Kuhn J.M.M."/>
            <person name="Haberer G."/>
            <person name="Tellier A."/>
        </authorList>
    </citation>
    <scope>NUCLEOTIDE SEQUENCE</scope>
    <source>
        <tissue evidence="1">Mature leaves</tissue>
    </source>
</reference>
<dbReference type="EMBL" id="RXGB01002058">
    <property type="protein sequence ID" value="TMW96477.1"/>
    <property type="molecule type" value="Genomic_DNA"/>
</dbReference>
<protein>
    <submittedName>
        <fullName evidence="1">Uncharacterized protein</fullName>
    </submittedName>
</protein>
<comment type="caution">
    <text evidence="1">The sequence shown here is derived from an EMBL/GenBank/DDBJ whole genome shotgun (WGS) entry which is preliminary data.</text>
</comment>
<evidence type="ECO:0000313" key="1">
    <source>
        <dbReference type="EMBL" id="TMW96477.1"/>
    </source>
</evidence>